<protein>
    <submittedName>
        <fullName evidence="2">Uncharacterized protein</fullName>
    </submittedName>
</protein>
<organism evidence="2 3">
    <name type="scientific">Halobacterium bonnevillei</name>
    <dbReference type="NCBI Taxonomy" id="2692200"/>
    <lineage>
        <taxon>Archaea</taxon>
        <taxon>Methanobacteriati</taxon>
        <taxon>Methanobacteriota</taxon>
        <taxon>Stenosarchaea group</taxon>
        <taxon>Halobacteria</taxon>
        <taxon>Halobacteriales</taxon>
        <taxon>Halobacteriaceae</taxon>
        <taxon>Halobacterium</taxon>
    </lineage>
</organism>
<feature type="compositionally biased region" description="Low complexity" evidence="1">
    <location>
        <begin position="30"/>
        <end position="49"/>
    </location>
</feature>
<evidence type="ECO:0000313" key="2">
    <source>
        <dbReference type="EMBL" id="MXR19391.1"/>
    </source>
</evidence>
<dbReference type="AlphaFoldDB" id="A0A6B0SHN1"/>
<dbReference type="PROSITE" id="PS51257">
    <property type="entry name" value="PROKAR_LIPOPROTEIN"/>
    <property type="match status" value="1"/>
</dbReference>
<dbReference type="Proteomes" id="UP000471521">
    <property type="component" value="Unassembled WGS sequence"/>
</dbReference>
<accession>A0A6B0SHN1</accession>
<keyword evidence="3" id="KW-1185">Reference proteome</keyword>
<reference evidence="2 3" key="1">
    <citation type="submission" date="2019-12" db="EMBL/GenBank/DDBJ databases">
        <title>Isolation and characterization of three novel carbon monoxide-oxidizing members of Halobacteria from salione crusts and soils.</title>
        <authorList>
            <person name="Myers M.R."/>
            <person name="King G.M."/>
        </authorList>
    </citation>
    <scope>NUCLEOTIDE SEQUENCE [LARGE SCALE GENOMIC DNA]</scope>
    <source>
        <strain evidence="2 3">PCN9</strain>
    </source>
</reference>
<feature type="region of interest" description="Disordered" evidence="1">
    <location>
        <begin position="17"/>
        <end position="66"/>
    </location>
</feature>
<name>A0A6B0SHN1_9EURY</name>
<evidence type="ECO:0000313" key="3">
    <source>
        <dbReference type="Proteomes" id="UP000471521"/>
    </source>
</evidence>
<dbReference type="RefSeq" id="WP_159524983.1">
    <property type="nucleotide sequence ID" value="NZ_WUUU01000005.1"/>
</dbReference>
<sequence length="211" mass="22416">MKRRTYLGTLAAVSLAGCTGSRAGGGGPTDGRTTEQTTDEQTTSEGTTDAGTGFPYHLDDVQTDDPPVEDVTIGVTVTENFGRDRPARLEVAFTNDADEARTFSFGSLVPWDAILGKNADGRGTLLLAPDGGVVPEEPSDDCWQATDGVALPSVMREETLDPGETVTGEFHVLAAHDSDECHPIGAYRFEDENYLDEGWGFSVDVGAIVEN</sequence>
<evidence type="ECO:0000256" key="1">
    <source>
        <dbReference type="SAM" id="MobiDB-lite"/>
    </source>
</evidence>
<comment type="caution">
    <text evidence="2">The sequence shown here is derived from an EMBL/GenBank/DDBJ whole genome shotgun (WGS) entry which is preliminary data.</text>
</comment>
<dbReference type="EMBL" id="WUUU01000005">
    <property type="protein sequence ID" value="MXR19391.1"/>
    <property type="molecule type" value="Genomic_DNA"/>
</dbReference>
<dbReference type="OrthoDB" id="206507at2157"/>
<gene>
    <name evidence="2" type="ORF">GRX66_01760</name>
</gene>
<proteinExistence type="predicted"/>